<protein>
    <submittedName>
        <fullName evidence="2">(northern house mosquito) hypothetical protein</fullName>
    </submittedName>
</protein>
<feature type="region of interest" description="Disordered" evidence="1">
    <location>
        <begin position="66"/>
        <end position="113"/>
    </location>
</feature>
<evidence type="ECO:0000256" key="1">
    <source>
        <dbReference type="SAM" id="MobiDB-lite"/>
    </source>
</evidence>
<feature type="compositionally biased region" description="Basic residues" evidence="1">
    <location>
        <begin position="71"/>
        <end position="95"/>
    </location>
</feature>
<dbReference type="EMBL" id="HBUE01279341">
    <property type="protein sequence ID" value="CAG6568224.1"/>
    <property type="molecule type" value="Transcribed_RNA"/>
</dbReference>
<name>A0A8D8NK79_CULPI</name>
<accession>A0A8D8NK79</accession>
<evidence type="ECO:0000313" key="2">
    <source>
        <dbReference type="EMBL" id="CAG6568224.1"/>
    </source>
</evidence>
<dbReference type="EMBL" id="HBUE01173873">
    <property type="protein sequence ID" value="CAG6516725.1"/>
    <property type="molecule type" value="Transcribed_RNA"/>
</dbReference>
<dbReference type="AlphaFoldDB" id="A0A8D8NK79"/>
<sequence>MVTADGDFRIVVAVAIRTLRLVTGGSPRPVSKITPKLSTRSRSLAKICFVHCEEAGIGSQNLAVPASSTLSRRKPCGHTQVARRQRASTRLRQQRRVPGGPTPANDYVGNQPN</sequence>
<organism evidence="2">
    <name type="scientific">Culex pipiens</name>
    <name type="common">House mosquito</name>
    <dbReference type="NCBI Taxonomy" id="7175"/>
    <lineage>
        <taxon>Eukaryota</taxon>
        <taxon>Metazoa</taxon>
        <taxon>Ecdysozoa</taxon>
        <taxon>Arthropoda</taxon>
        <taxon>Hexapoda</taxon>
        <taxon>Insecta</taxon>
        <taxon>Pterygota</taxon>
        <taxon>Neoptera</taxon>
        <taxon>Endopterygota</taxon>
        <taxon>Diptera</taxon>
        <taxon>Nematocera</taxon>
        <taxon>Culicoidea</taxon>
        <taxon>Culicidae</taxon>
        <taxon>Culicinae</taxon>
        <taxon>Culicini</taxon>
        <taxon>Culex</taxon>
        <taxon>Culex</taxon>
    </lineage>
</organism>
<reference evidence="2" key="1">
    <citation type="submission" date="2021-05" db="EMBL/GenBank/DDBJ databases">
        <authorList>
            <person name="Alioto T."/>
            <person name="Alioto T."/>
            <person name="Gomez Garrido J."/>
        </authorList>
    </citation>
    <scope>NUCLEOTIDE SEQUENCE</scope>
</reference>
<proteinExistence type="predicted"/>